<protein>
    <recommendedName>
        <fullName evidence="8">Signal recognition particle receptor FtsY</fullName>
        <shortName evidence="8">SRP receptor</shortName>
        <ecNumber evidence="8">3.6.5.4</ecNumber>
    </recommendedName>
</protein>
<dbReference type="GO" id="GO:0005525">
    <property type="term" value="F:GTP binding"/>
    <property type="evidence" value="ECO:0007669"/>
    <property type="project" value="UniProtKB-UniRule"/>
</dbReference>
<keyword evidence="4 8" id="KW-0378">Hydrolase</keyword>
<comment type="catalytic activity">
    <reaction evidence="8">
        <text>GTP + H2O = GDP + phosphate + H(+)</text>
        <dbReference type="Rhea" id="RHEA:19669"/>
        <dbReference type="ChEBI" id="CHEBI:15377"/>
        <dbReference type="ChEBI" id="CHEBI:15378"/>
        <dbReference type="ChEBI" id="CHEBI:37565"/>
        <dbReference type="ChEBI" id="CHEBI:43474"/>
        <dbReference type="ChEBI" id="CHEBI:58189"/>
        <dbReference type="EC" id="3.6.5.4"/>
    </reaction>
</comment>
<feature type="binding site" evidence="8">
    <location>
        <begin position="252"/>
        <end position="256"/>
    </location>
    <ligand>
        <name>GTP</name>
        <dbReference type="ChEBI" id="CHEBI:37565"/>
    </ligand>
</feature>
<evidence type="ECO:0000313" key="13">
    <source>
        <dbReference type="Proteomes" id="UP000185779"/>
    </source>
</evidence>
<evidence type="ECO:0000256" key="4">
    <source>
        <dbReference type="ARBA" id="ARBA00022801"/>
    </source>
</evidence>
<comment type="subunit">
    <text evidence="8">Part of the signal recognition particle protein translocation system, which is composed of SRP and FtsY.</text>
</comment>
<dbReference type="Pfam" id="PF00448">
    <property type="entry name" value="SRP54"/>
    <property type="match status" value="1"/>
</dbReference>
<keyword evidence="6 8" id="KW-0472">Membrane</keyword>
<evidence type="ECO:0000256" key="6">
    <source>
        <dbReference type="ARBA" id="ARBA00023136"/>
    </source>
</evidence>
<comment type="subcellular location">
    <subcellularLocation>
        <location evidence="8">Cell membrane</location>
        <topology evidence="8">Peripheral membrane protein</topology>
        <orientation evidence="8">Cytoplasmic side</orientation>
    </subcellularLocation>
    <subcellularLocation>
        <location evidence="8">Cytoplasm</location>
    </subcellularLocation>
</comment>
<dbReference type="Gene3D" id="1.20.120.140">
    <property type="entry name" value="Signal recognition particle SRP54, nucleotide-binding domain"/>
    <property type="match status" value="1"/>
</dbReference>
<feature type="region of interest" description="Disordered" evidence="9">
    <location>
        <begin position="31"/>
        <end position="63"/>
    </location>
</feature>
<proteinExistence type="inferred from homology"/>
<gene>
    <name evidence="8 11" type="primary">ftsY</name>
    <name evidence="11" type="ORF">ENI32_06225</name>
    <name evidence="12" type="ORF">SBU_001559</name>
</gene>
<dbReference type="EMBL" id="DRIE01000105">
    <property type="protein sequence ID" value="HEC57460.1"/>
    <property type="molecule type" value="Genomic_DNA"/>
</dbReference>
<comment type="similarity">
    <text evidence="8">Belongs to the GTP-binding SRP family. FtsY subfamily.</text>
</comment>
<dbReference type="InterPro" id="IPR000897">
    <property type="entry name" value="SRP54_GTPase_dom"/>
</dbReference>
<keyword evidence="2 8" id="KW-0963">Cytoplasm</keyword>
<dbReference type="Proteomes" id="UP000185779">
    <property type="component" value="Unassembled WGS sequence"/>
</dbReference>
<dbReference type="GO" id="GO:0003924">
    <property type="term" value="F:GTPase activity"/>
    <property type="evidence" value="ECO:0007669"/>
    <property type="project" value="UniProtKB-UniRule"/>
</dbReference>
<dbReference type="PANTHER" id="PTHR43134">
    <property type="entry name" value="SIGNAL RECOGNITION PARTICLE RECEPTOR SUBUNIT ALPHA"/>
    <property type="match status" value="1"/>
</dbReference>
<keyword evidence="7 8" id="KW-0675">Receptor</keyword>
<evidence type="ECO:0000256" key="3">
    <source>
        <dbReference type="ARBA" id="ARBA00022741"/>
    </source>
</evidence>
<dbReference type="InterPro" id="IPR036225">
    <property type="entry name" value="SRP/SRP_N"/>
</dbReference>
<evidence type="ECO:0000256" key="7">
    <source>
        <dbReference type="ARBA" id="ARBA00023170"/>
    </source>
</evidence>
<accession>A0A1F2P2R0</accession>
<evidence type="ECO:0000256" key="8">
    <source>
        <dbReference type="HAMAP-Rule" id="MF_00920"/>
    </source>
</evidence>
<evidence type="ECO:0000256" key="2">
    <source>
        <dbReference type="ARBA" id="ARBA00022490"/>
    </source>
</evidence>
<dbReference type="PANTHER" id="PTHR43134:SF1">
    <property type="entry name" value="SIGNAL RECOGNITION PARTICLE RECEPTOR SUBUNIT ALPHA"/>
    <property type="match status" value="1"/>
</dbReference>
<evidence type="ECO:0000256" key="5">
    <source>
        <dbReference type="ARBA" id="ARBA00023134"/>
    </source>
</evidence>
<sequence>MFKKLKEKLKNFKESVSSTIKEKVSKEELAEKGVKEERVTAEKTGEEGVKEEPSREAEEVKPRKEGIGQRIKSLIIEREVTISEKDLEKPLEELELALLESDVALRVVEEILRSVKAQLVGKERKLLEKPEDILENALKEAIRGVLNVNGLDFDEVIERSEKPVKILFVGVNGTGKTTCIAKIAKRLMDHGYSVVIASGDTYRAGATEQIETHAERLGVKVIKHEKFSDPAAVIFDAVKYAEARRIDVVLADTAGRFHTNVNLMDQLKKIQRVMNPDLVIFVDEAIAGNDAVERAERFNNAVGIDGSILTKTDADAKGGAALSIAYCTSRPIMFLGTGQDYNDLVKFDPEWLIERIFE</sequence>
<dbReference type="SUPFAM" id="SSF52540">
    <property type="entry name" value="P-loop containing nucleoside triphosphate hydrolases"/>
    <property type="match status" value="1"/>
</dbReference>
<dbReference type="SMART" id="SM00962">
    <property type="entry name" value="SRP54"/>
    <property type="match status" value="1"/>
</dbReference>
<dbReference type="GO" id="GO:0005886">
    <property type="term" value="C:plasma membrane"/>
    <property type="evidence" value="ECO:0007669"/>
    <property type="project" value="UniProtKB-SubCell"/>
</dbReference>
<dbReference type="InterPro" id="IPR003593">
    <property type="entry name" value="AAA+_ATPase"/>
</dbReference>
<dbReference type="HAMAP" id="MF_00920">
    <property type="entry name" value="FtsY"/>
    <property type="match status" value="1"/>
</dbReference>
<dbReference type="Proteomes" id="UP000885936">
    <property type="component" value="Unassembled WGS sequence"/>
</dbReference>
<keyword evidence="5 8" id="KW-0342">GTP-binding</keyword>
<dbReference type="AlphaFoldDB" id="A0A1F2P2R0"/>
<dbReference type="InterPro" id="IPR042101">
    <property type="entry name" value="SRP54_N_sf"/>
</dbReference>
<dbReference type="InterPro" id="IPR027417">
    <property type="entry name" value="P-loop_NTPase"/>
</dbReference>
<comment type="function">
    <text evidence="8">Involved in targeting and insertion of nascent membrane proteins into the cytoplasmic membrane. Acts as a receptor for the complex formed by the signal recognition particle (SRP) and the ribosome-nascent chain (RNC).</text>
</comment>
<dbReference type="GO" id="GO:0005047">
    <property type="term" value="F:signal recognition particle binding"/>
    <property type="evidence" value="ECO:0007669"/>
    <property type="project" value="TreeGrafter"/>
</dbReference>
<keyword evidence="3 8" id="KW-0547">Nucleotide-binding</keyword>
<dbReference type="InterPro" id="IPR013822">
    <property type="entry name" value="Signal_recog_particl_SRP54_hlx"/>
</dbReference>
<feature type="binding site" evidence="8">
    <location>
        <begin position="170"/>
        <end position="177"/>
    </location>
    <ligand>
        <name>GTP</name>
        <dbReference type="ChEBI" id="CHEBI:37565"/>
    </ligand>
</feature>
<evidence type="ECO:0000256" key="9">
    <source>
        <dbReference type="SAM" id="MobiDB-lite"/>
    </source>
</evidence>
<keyword evidence="1 8" id="KW-1003">Cell membrane</keyword>
<feature type="binding site" evidence="8">
    <location>
        <begin position="310"/>
        <end position="313"/>
    </location>
    <ligand>
        <name>GTP</name>
        <dbReference type="ChEBI" id="CHEBI:37565"/>
    </ligand>
</feature>
<keyword evidence="13" id="KW-1185">Reference proteome</keyword>
<dbReference type="GO" id="GO:0005737">
    <property type="term" value="C:cytoplasm"/>
    <property type="evidence" value="ECO:0007669"/>
    <property type="project" value="UniProtKB-SubCell"/>
</dbReference>
<dbReference type="SMART" id="SM00963">
    <property type="entry name" value="SRP54_N"/>
    <property type="match status" value="1"/>
</dbReference>
<dbReference type="Pfam" id="PF02881">
    <property type="entry name" value="SRP54_N"/>
    <property type="match status" value="1"/>
</dbReference>
<evidence type="ECO:0000259" key="10">
    <source>
        <dbReference type="PROSITE" id="PS00300"/>
    </source>
</evidence>
<dbReference type="EMBL" id="LYOR01000011">
    <property type="protein sequence ID" value="OFV65529.1"/>
    <property type="molecule type" value="Genomic_DNA"/>
</dbReference>
<reference evidence="11" key="2">
    <citation type="journal article" date="2020" name="mSystems">
        <title>Genome- and Community-Level Interaction Insights into Carbon Utilization and Element Cycling Functions of Hydrothermarchaeota in Hydrothermal Sediment.</title>
        <authorList>
            <person name="Zhou Z."/>
            <person name="Liu Y."/>
            <person name="Xu W."/>
            <person name="Pan J."/>
            <person name="Luo Z.H."/>
            <person name="Li M."/>
        </authorList>
    </citation>
    <scope>NUCLEOTIDE SEQUENCE [LARGE SCALE GENOMIC DNA]</scope>
    <source>
        <strain evidence="11">HyVt-386</strain>
    </source>
</reference>
<dbReference type="InterPro" id="IPR004390">
    <property type="entry name" value="SR_rcpt_FtsY"/>
</dbReference>
<name>A0A1F2P2R0_9EURY</name>
<dbReference type="FunFam" id="3.40.50.300:FF:000053">
    <property type="entry name" value="Signal recognition particle receptor FtsY"/>
    <property type="match status" value="1"/>
</dbReference>
<reference evidence="12 13" key="1">
    <citation type="submission" date="2016-05" db="EMBL/GenBank/DDBJ databases">
        <title>Microbial consortia oxidize butane by reversing methanogenesis.</title>
        <authorList>
            <person name="Laso-Perez R."/>
            <person name="Richter M."/>
            <person name="Wegener G."/>
            <person name="Musat F."/>
        </authorList>
    </citation>
    <scope>NUCLEOTIDE SEQUENCE [LARGE SCALE GENOMIC DNA]</scope>
    <source>
        <strain evidence="12">BOX1</strain>
    </source>
</reference>
<feature type="domain" description="SRP54-type proteins GTP-binding" evidence="10">
    <location>
        <begin position="331"/>
        <end position="344"/>
    </location>
</feature>
<dbReference type="EC" id="3.6.5.4" evidence="8"/>
<dbReference type="SMART" id="SM00382">
    <property type="entry name" value="AAA"/>
    <property type="match status" value="1"/>
</dbReference>
<dbReference type="SUPFAM" id="SSF47364">
    <property type="entry name" value="Domain of the SRP/SRP receptor G-proteins"/>
    <property type="match status" value="1"/>
</dbReference>
<dbReference type="Gene3D" id="3.40.50.300">
    <property type="entry name" value="P-loop containing nucleotide triphosphate hydrolases"/>
    <property type="match status" value="1"/>
</dbReference>
<dbReference type="GO" id="GO:0006614">
    <property type="term" value="P:SRP-dependent cotranslational protein targeting to membrane"/>
    <property type="evidence" value="ECO:0007669"/>
    <property type="project" value="InterPro"/>
</dbReference>
<dbReference type="NCBIfam" id="TIGR00064">
    <property type="entry name" value="ftsY"/>
    <property type="match status" value="1"/>
</dbReference>
<organism evidence="12 13">
    <name type="scientific">Candidatus Syntropharchaeum butanivorans</name>
    <dbReference type="NCBI Taxonomy" id="1839936"/>
    <lineage>
        <taxon>Archaea</taxon>
        <taxon>Methanobacteriati</taxon>
        <taxon>Methanobacteriota</taxon>
        <taxon>Stenosarchaea group</taxon>
        <taxon>Methanomicrobia</taxon>
        <taxon>Methanosarcinales</taxon>
        <taxon>ANME-2 cluster</taxon>
        <taxon>Candidatus Syntropharchaeum</taxon>
    </lineage>
</organism>
<dbReference type="STRING" id="1839936.SBU_001559"/>
<dbReference type="PATRIC" id="fig|1839936.3.peg.1585"/>
<evidence type="ECO:0000313" key="12">
    <source>
        <dbReference type="EMBL" id="OFV65529.1"/>
    </source>
</evidence>
<dbReference type="PROSITE" id="PS00300">
    <property type="entry name" value="SRP54"/>
    <property type="match status" value="1"/>
</dbReference>
<comment type="caution">
    <text evidence="12">The sequence shown here is derived from an EMBL/GenBank/DDBJ whole genome shotgun (WGS) entry which is preliminary data.</text>
</comment>
<evidence type="ECO:0000256" key="1">
    <source>
        <dbReference type="ARBA" id="ARBA00022475"/>
    </source>
</evidence>
<evidence type="ECO:0000313" key="11">
    <source>
        <dbReference type="EMBL" id="HEC57460.1"/>
    </source>
</evidence>